<dbReference type="Pfam" id="PF12724">
    <property type="entry name" value="Flavodoxin_5"/>
    <property type="match status" value="1"/>
</dbReference>
<dbReference type="Proteomes" id="UP000261088">
    <property type="component" value="Unassembled WGS sequence"/>
</dbReference>
<dbReference type="PROSITE" id="PS50902">
    <property type="entry name" value="FLAVODOXIN_LIKE"/>
    <property type="match status" value="1"/>
</dbReference>
<dbReference type="SUPFAM" id="SSF52218">
    <property type="entry name" value="Flavoproteins"/>
    <property type="match status" value="1"/>
</dbReference>
<dbReference type="GO" id="GO:0010181">
    <property type="term" value="F:FMN binding"/>
    <property type="evidence" value="ECO:0007669"/>
    <property type="project" value="InterPro"/>
</dbReference>
<organism evidence="7 8">
    <name type="scientific">Parabacteroides merdae</name>
    <dbReference type="NCBI Taxonomy" id="46503"/>
    <lineage>
        <taxon>Bacteria</taxon>
        <taxon>Pseudomonadati</taxon>
        <taxon>Bacteroidota</taxon>
        <taxon>Bacteroidia</taxon>
        <taxon>Bacteroidales</taxon>
        <taxon>Tannerellaceae</taxon>
        <taxon>Parabacteroides</taxon>
    </lineage>
</organism>
<dbReference type="PROSITE" id="PS51379">
    <property type="entry name" value="4FE4S_FER_2"/>
    <property type="match status" value="2"/>
</dbReference>
<protein>
    <submittedName>
        <fullName evidence="7">(4Fe-4S)-binding protein</fullName>
    </submittedName>
</protein>
<feature type="domain" description="4Fe-4S ferredoxin-type" evidence="6">
    <location>
        <begin position="215"/>
        <end position="240"/>
    </location>
</feature>
<dbReference type="PROSITE" id="PS00198">
    <property type="entry name" value="4FE4S_FER_1"/>
    <property type="match status" value="1"/>
</dbReference>
<feature type="domain" description="4Fe-4S ferredoxin-type" evidence="6">
    <location>
        <begin position="182"/>
        <end position="211"/>
    </location>
</feature>
<evidence type="ECO:0000259" key="6">
    <source>
        <dbReference type="PROSITE" id="PS51379"/>
    </source>
</evidence>
<dbReference type="AlphaFoldDB" id="A0AB37LYR0"/>
<dbReference type="RefSeq" id="WP_122121439.1">
    <property type="nucleotide sequence ID" value="NZ_JBCHGO010000013.1"/>
</dbReference>
<dbReference type="SUPFAM" id="SSF54862">
    <property type="entry name" value="4Fe-4S ferredoxins"/>
    <property type="match status" value="1"/>
</dbReference>
<dbReference type="InterPro" id="IPR029039">
    <property type="entry name" value="Flavoprotein-like_sf"/>
</dbReference>
<dbReference type="InterPro" id="IPR008254">
    <property type="entry name" value="Flavodoxin/NO_synth"/>
</dbReference>
<sequence length="268" mass="30189">MKAIIFYRSSYRGNTLKIAQSMADALAAELVCIDSNPSIDLSDYDLIGFGSAINFAAHDIRLQRFVSGQNLKGKNVFVFSTRCRPFLGAYHKPLKKIIEGKGGIITGEFSCRGFDRTGPWVLMDGYNKSRPNERDRFKARLFAEKLRWKLHPLALIYKDPVTGYSEGVPIRRKNSDIVAGNKVVFLNTSTCINCGKCITVCPMHIFTQKDTVLPIDEINCIQCRLCADNCPTSSIYIHESFLNGLRIAIRESFSDKLQNSYNAEDNQH</sequence>
<dbReference type="InterPro" id="IPR017900">
    <property type="entry name" value="4Fe4S_Fe_S_CS"/>
</dbReference>
<keyword evidence="2" id="KW-0479">Metal-binding</keyword>
<reference evidence="7 8" key="1">
    <citation type="submission" date="2018-08" db="EMBL/GenBank/DDBJ databases">
        <title>A genome reference for cultivated species of the human gut microbiota.</title>
        <authorList>
            <person name="Zou Y."/>
            <person name="Xue W."/>
            <person name="Luo G."/>
        </authorList>
    </citation>
    <scope>NUCLEOTIDE SEQUENCE [LARGE SCALE GENOMIC DNA]</scope>
    <source>
        <strain evidence="7 8">OM05-11AA</strain>
    </source>
</reference>
<dbReference type="GO" id="GO:0046872">
    <property type="term" value="F:metal ion binding"/>
    <property type="evidence" value="ECO:0007669"/>
    <property type="project" value="UniProtKB-KW"/>
</dbReference>
<evidence type="ECO:0000313" key="8">
    <source>
        <dbReference type="Proteomes" id="UP000261088"/>
    </source>
</evidence>
<keyword evidence="4" id="KW-0411">Iron-sulfur</keyword>
<dbReference type="PANTHER" id="PTHR24960:SF79">
    <property type="entry name" value="PHOTOSYSTEM I IRON-SULFUR CENTER"/>
    <property type="match status" value="1"/>
</dbReference>
<evidence type="ECO:0000313" key="7">
    <source>
        <dbReference type="EMBL" id="RGN53907.1"/>
    </source>
</evidence>
<evidence type="ECO:0000256" key="4">
    <source>
        <dbReference type="ARBA" id="ARBA00023014"/>
    </source>
</evidence>
<dbReference type="Pfam" id="PF12838">
    <property type="entry name" value="Fer4_7"/>
    <property type="match status" value="1"/>
</dbReference>
<gene>
    <name evidence="7" type="ORF">DXB61_03310</name>
</gene>
<name>A0AB37LYR0_9BACT</name>
<dbReference type="Gene3D" id="3.30.70.20">
    <property type="match status" value="2"/>
</dbReference>
<feature type="domain" description="Flavodoxin-like" evidence="5">
    <location>
        <begin position="4"/>
        <end position="147"/>
    </location>
</feature>
<accession>A0AB37LYR0</accession>
<dbReference type="Gene3D" id="3.40.50.360">
    <property type="match status" value="1"/>
</dbReference>
<comment type="caution">
    <text evidence="7">The sequence shown here is derived from an EMBL/GenBank/DDBJ whole genome shotgun (WGS) entry which is preliminary data.</text>
</comment>
<dbReference type="InterPro" id="IPR017896">
    <property type="entry name" value="4Fe4S_Fe-S-bd"/>
</dbReference>
<dbReference type="PANTHER" id="PTHR24960">
    <property type="entry name" value="PHOTOSYSTEM I IRON-SULFUR CENTER-RELATED"/>
    <property type="match status" value="1"/>
</dbReference>
<dbReference type="EMBL" id="QSUP01000002">
    <property type="protein sequence ID" value="RGN53907.1"/>
    <property type="molecule type" value="Genomic_DNA"/>
</dbReference>
<dbReference type="InterPro" id="IPR026816">
    <property type="entry name" value="Flavodoxin_dom"/>
</dbReference>
<evidence type="ECO:0000256" key="2">
    <source>
        <dbReference type="ARBA" id="ARBA00022723"/>
    </source>
</evidence>
<evidence type="ECO:0000259" key="5">
    <source>
        <dbReference type="PROSITE" id="PS50902"/>
    </source>
</evidence>
<evidence type="ECO:0000256" key="1">
    <source>
        <dbReference type="ARBA" id="ARBA00022485"/>
    </source>
</evidence>
<keyword evidence="3" id="KW-0408">Iron</keyword>
<dbReference type="GO" id="GO:0051539">
    <property type="term" value="F:4 iron, 4 sulfur cluster binding"/>
    <property type="evidence" value="ECO:0007669"/>
    <property type="project" value="UniProtKB-KW"/>
</dbReference>
<keyword evidence="1" id="KW-0004">4Fe-4S</keyword>
<evidence type="ECO:0000256" key="3">
    <source>
        <dbReference type="ARBA" id="ARBA00023004"/>
    </source>
</evidence>
<dbReference type="InterPro" id="IPR050157">
    <property type="entry name" value="PSI_iron-sulfur_center"/>
</dbReference>
<proteinExistence type="predicted"/>